<reference evidence="2 3" key="1">
    <citation type="submission" date="2018-09" db="EMBL/GenBank/DDBJ databases">
        <title>A high-quality reference genome of wild soybean provides a powerful tool to mine soybean genomes.</title>
        <authorList>
            <person name="Xie M."/>
            <person name="Chung C.Y.L."/>
            <person name="Li M.-W."/>
            <person name="Wong F.-L."/>
            <person name="Chan T.-F."/>
            <person name="Lam H.-M."/>
        </authorList>
    </citation>
    <scope>NUCLEOTIDE SEQUENCE [LARGE SCALE GENOMIC DNA]</scope>
    <source>
        <strain evidence="3">cv. W05</strain>
        <tissue evidence="2">Hypocotyl of etiolated seedlings</tissue>
    </source>
</reference>
<dbReference type="Gene3D" id="3.30.420.10">
    <property type="entry name" value="Ribonuclease H-like superfamily/Ribonuclease H"/>
    <property type="match status" value="1"/>
</dbReference>
<dbReference type="EMBL" id="QZWG01000018">
    <property type="protein sequence ID" value="RZB51795.1"/>
    <property type="molecule type" value="Genomic_DNA"/>
</dbReference>
<dbReference type="InterPro" id="IPR012337">
    <property type="entry name" value="RNaseH-like_sf"/>
</dbReference>
<keyword evidence="1" id="KW-1133">Transmembrane helix</keyword>
<keyword evidence="3" id="KW-1185">Reference proteome</keyword>
<name>A0A445FSB2_GLYSO</name>
<accession>A0A445FSB2</accession>
<feature type="transmembrane region" description="Helical" evidence="1">
    <location>
        <begin position="20"/>
        <end position="41"/>
    </location>
</feature>
<dbReference type="CDD" id="cd06222">
    <property type="entry name" value="RNase_H_like"/>
    <property type="match status" value="1"/>
</dbReference>
<comment type="caution">
    <text evidence="2">The sequence shown here is derived from an EMBL/GenBank/DDBJ whole genome shotgun (WGS) entry which is preliminary data.</text>
</comment>
<organism evidence="2 3">
    <name type="scientific">Glycine soja</name>
    <name type="common">Wild soybean</name>
    <dbReference type="NCBI Taxonomy" id="3848"/>
    <lineage>
        <taxon>Eukaryota</taxon>
        <taxon>Viridiplantae</taxon>
        <taxon>Streptophyta</taxon>
        <taxon>Embryophyta</taxon>
        <taxon>Tracheophyta</taxon>
        <taxon>Spermatophyta</taxon>
        <taxon>Magnoliopsida</taxon>
        <taxon>eudicotyledons</taxon>
        <taxon>Gunneridae</taxon>
        <taxon>Pentapetalae</taxon>
        <taxon>rosids</taxon>
        <taxon>fabids</taxon>
        <taxon>Fabales</taxon>
        <taxon>Fabaceae</taxon>
        <taxon>Papilionoideae</taxon>
        <taxon>50 kb inversion clade</taxon>
        <taxon>NPAAA clade</taxon>
        <taxon>indigoferoid/millettioid clade</taxon>
        <taxon>Phaseoleae</taxon>
        <taxon>Glycine</taxon>
        <taxon>Glycine subgen. Soja</taxon>
    </lineage>
</organism>
<dbReference type="InterPro" id="IPR036397">
    <property type="entry name" value="RNaseH_sf"/>
</dbReference>
<gene>
    <name evidence="2" type="ORF">D0Y65_048285</name>
</gene>
<evidence type="ECO:0000256" key="1">
    <source>
        <dbReference type="SAM" id="Phobius"/>
    </source>
</evidence>
<keyword evidence="1" id="KW-0472">Membrane</keyword>
<evidence type="ECO:0000313" key="2">
    <source>
        <dbReference type="EMBL" id="RZB51795.1"/>
    </source>
</evidence>
<dbReference type="SUPFAM" id="SSF53098">
    <property type="entry name" value="Ribonuclease H-like"/>
    <property type="match status" value="1"/>
</dbReference>
<dbReference type="PANTHER" id="PTHR47723:SF19">
    <property type="entry name" value="POLYNUCLEOTIDYL TRANSFERASE, RIBONUCLEASE H-LIKE SUPERFAMILY PROTEIN"/>
    <property type="match status" value="1"/>
</dbReference>
<dbReference type="AlphaFoldDB" id="A0A445FSB2"/>
<keyword evidence="1" id="KW-0812">Transmembrane</keyword>
<evidence type="ECO:0000313" key="3">
    <source>
        <dbReference type="Proteomes" id="UP000289340"/>
    </source>
</evidence>
<dbReference type="InterPro" id="IPR053151">
    <property type="entry name" value="RNase_H-like"/>
</dbReference>
<dbReference type="GO" id="GO:0003676">
    <property type="term" value="F:nucleic acid binding"/>
    <property type="evidence" value="ECO:0007669"/>
    <property type="project" value="InterPro"/>
</dbReference>
<dbReference type="Proteomes" id="UP000289340">
    <property type="component" value="Chromosome 18"/>
</dbReference>
<sequence>MVPLQVTDPGCGNSSYPKILNFSCGSLVISPCQLILFYFTAPFVFRFFLSQVWIGAQEESILQLDIIKQIDANDDSSTWIRHYAGSTHGGLFVVTCLILWKHRNARIFNNVVWENWFIISQIWNLQSIIRKFFVPKPSHVHDISARWIPPTSNFIKLNTDGSSLGNPDNVVFGCLLCDSLGQWISSYLGSCEIATCLFAELIAIYHGINIAWNKETTSAQKREEGAGRSCSEKTVGEMQGSFQPASIQEYNASLPYEYEDRTIVNSTSSIDAFNQLTTSDDQMDILLVEKLQAFLNPVSNQSLKFCCNLLLLGTNKI</sequence>
<dbReference type="InterPro" id="IPR044730">
    <property type="entry name" value="RNase_H-like_dom_plant"/>
</dbReference>
<evidence type="ECO:0008006" key="4">
    <source>
        <dbReference type="Google" id="ProtNLM"/>
    </source>
</evidence>
<proteinExistence type="predicted"/>
<dbReference type="PANTHER" id="PTHR47723">
    <property type="entry name" value="OS05G0353850 PROTEIN"/>
    <property type="match status" value="1"/>
</dbReference>
<protein>
    <recommendedName>
        <fullName evidence="4">RNase H type-1 domain-containing protein</fullName>
    </recommendedName>
</protein>